<feature type="transmembrane region" description="Helical" evidence="1">
    <location>
        <begin position="127"/>
        <end position="149"/>
    </location>
</feature>
<feature type="transmembrane region" description="Helical" evidence="1">
    <location>
        <begin position="41"/>
        <end position="65"/>
    </location>
</feature>
<evidence type="ECO:0000313" key="2">
    <source>
        <dbReference type="EMBL" id="VYT64179.1"/>
    </source>
</evidence>
<dbReference type="RefSeq" id="WP_059749168.1">
    <property type="nucleotide sequence ID" value="NZ_CACRUJ010000001.1"/>
</dbReference>
<feature type="transmembrane region" description="Helical" evidence="1">
    <location>
        <begin position="71"/>
        <end position="89"/>
    </location>
</feature>
<evidence type="ECO:0000256" key="1">
    <source>
        <dbReference type="SAM" id="Phobius"/>
    </source>
</evidence>
<name>A0A6N2YBL1_STRSL</name>
<organism evidence="2">
    <name type="scientific">Streptococcus salivarius</name>
    <dbReference type="NCBI Taxonomy" id="1304"/>
    <lineage>
        <taxon>Bacteria</taxon>
        <taxon>Bacillati</taxon>
        <taxon>Bacillota</taxon>
        <taxon>Bacilli</taxon>
        <taxon>Lactobacillales</taxon>
        <taxon>Streptococcaceae</taxon>
        <taxon>Streptococcus</taxon>
    </lineage>
</organism>
<dbReference type="Pfam" id="PF13787">
    <property type="entry name" value="HXXEE"/>
    <property type="match status" value="1"/>
</dbReference>
<proteinExistence type="predicted"/>
<dbReference type="EMBL" id="CACRUJ010000001">
    <property type="protein sequence ID" value="VYT64179.1"/>
    <property type="molecule type" value="Genomic_DNA"/>
</dbReference>
<accession>A0A6N2YBL1</accession>
<dbReference type="KEGG" id="ssah:HSISS4_00997"/>
<reference evidence="2" key="1">
    <citation type="submission" date="2019-11" db="EMBL/GenBank/DDBJ databases">
        <authorList>
            <person name="Feng L."/>
        </authorList>
    </citation>
    <scope>NUCLEOTIDE SEQUENCE</scope>
    <source>
        <strain evidence="2">SSalivariusLFYP6</strain>
    </source>
</reference>
<keyword evidence="1" id="KW-0472">Membrane</keyword>
<keyword evidence="1" id="KW-0812">Transmembrane</keyword>
<evidence type="ECO:0008006" key="3">
    <source>
        <dbReference type="Google" id="ProtNLM"/>
    </source>
</evidence>
<gene>
    <name evidence="2" type="ORF">SSLFYP6_00066</name>
</gene>
<dbReference type="AlphaFoldDB" id="A0A6N2YBL1"/>
<dbReference type="InterPro" id="IPR025671">
    <property type="entry name" value="HXXEE"/>
</dbReference>
<keyword evidence="1" id="KW-1133">Transmembrane helix</keyword>
<sequence>MTLTQFYFLFPALFMLHELEEIIWMPSFVKKLSAQFPDNLILSYYTPFAFNAIVLEQFLILLLSLFLSYQVHNYTIYVTIVIAYIYHVFGHLIQTILIKKYVPGLLTGIFTSLFSLFYLKNNVPINLYWYSFFTLLLILINLVLSFMILHQINQKANTNKISRRKN</sequence>
<protein>
    <recommendedName>
        <fullName evidence="3">HXXEE domain-containing protein</fullName>
    </recommendedName>
</protein>